<reference evidence="2 3" key="1">
    <citation type="journal article" date="2019" name="Sci. Rep.">
        <title>Orb-weaving spider Araneus ventricosus genome elucidates the spidroin gene catalogue.</title>
        <authorList>
            <person name="Kono N."/>
            <person name="Nakamura H."/>
            <person name="Ohtoshi R."/>
            <person name="Moran D.A.P."/>
            <person name="Shinohara A."/>
            <person name="Yoshida Y."/>
            <person name="Fujiwara M."/>
            <person name="Mori M."/>
            <person name="Tomita M."/>
            <person name="Arakawa K."/>
        </authorList>
    </citation>
    <scope>NUCLEOTIDE SEQUENCE [LARGE SCALE GENOMIC DNA]</scope>
</reference>
<name>A0A4Y2UGG8_ARAVE</name>
<evidence type="ECO:0000313" key="2">
    <source>
        <dbReference type="EMBL" id="GBO10700.1"/>
    </source>
</evidence>
<accession>A0A4Y2UGG8</accession>
<dbReference type="EMBL" id="BGPR01035735">
    <property type="protein sequence ID" value="GBO10700.1"/>
    <property type="molecule type" value="Genomic_DNA"/>
</dbReference>
<protein>
    <submittedName>
        <fullName evidence="2">Uncharacterized protein</fullName>
    </submittedName>
</protein>
<comment type="caution">
    <text evidence="2">The sequence shown here is derived from an EMBL/GenBank/DDBJ whole genome shotgun (WGS) entry which is preliminary data.</text>
</comment>
<evidence type="ECO:0000313" key="3">
    <source>
        <dbReference type="Proteomes" id="UP000499080"/>
    </source>
</evidence>
<proteinExistence type="predicted"/>
<keyword evidence="3" id="KW-1185">Reference proteome</keyword>
<feature type="compositionally biased region" description="Polar residues" evidence="1">
    <location>
        <begin position="80"/>
        <end position="98"/>
    </location>
</feature>
<feature type="region of interest" description="Disordered" evidence="1">
    <location>
        <begin position="77"/>
        <end position="98"/>
    </location>
</feature>
<sequence length="98" mass="11027">MPFTRTTVKRSKEKEQRQQLLSVTEIVLMASFTLVKSYMLQKVFEISTRSSDTGFGGAPHRMPNFLEDSWHVSPEASEMRATTSSTESTGVSYTNVCI</sequence>
<evidence type="ECO:0000256" key="1">
    <source>
        <dbReference type="SAM" id="MobiDB-lite"/>
    </source>
</evidence>
<dbReference type="AlphaFoldDB" id="A0A4Y2UGG8"/>
<dbReference type="Proteomes" id="UP000499080">
    <property type="component" value="Unassembled WGS sequence"/>
</dbReference>
<organism evidence="2 3">
    <name type="scientific">Araneus ventricosus</name>
    <name type="common">Orbweaver spider</name>
    <name type="synonym">Epeira ventricosa</name>
    <dbReference type="NCBI Taxonomy" id="182803"/>
    <lineage>
        <taxon>Eukaryota</taxon>
        <taxon>Metazoa</taxon>
        <taxon>Ecdysozoa</taxon>
        <taxon>Arthropoda</taxon>
        <taxon>Chelicerata</taxon>
        <taxon>Arachnida</taxon>
        <taxon>Araneae</taxon>
        <taxon>Araneomorphae</taxon>
        <taxon>Entelegynae</taxon>
        <taxon>Araneoidea</taxon>
        <taxon>Araneidae</taxon>
        <taxon>Araneus</taxon>
    </lineage>
</organism>
<gene>
    <name evidence="2" type="ORF">AVEN_260883_1</name>
</gene>